<dbReference type="AlphaFoldDB" id="A0AAN9KNU5"/>
<evidence type="ECO:0000256" key="1">
    <source>
        <dbReference type="SAM" id="SignalP"/>
    </source>
</evidence>
<dbReference type="PROSITE" id="PS51257">
    <property type="entry name" value="PROKAR_LIPOPROTEIN"/>
    <property type="match status" value="1"/>
</dbReference>
<feature type="signal peptide" evidence="1">
    <location>
        <begin position="1"/>
        <end position="19"/>
    </location>
</feature>
<dbReference type="EMBL" id="JAYKXN010000001">
    <property type="protein sequence ID" value="KAK7319573.1"/>
    <property type="molecule type" value="Genomic_DNA"/>
</dbReference>
<dbReference type="PANTHER" id="PTHR35630:SF1">
    <property type="entry name" value="LEGUMINOSIN GROUP486 SECRETED PEPTIDE"/>
    <property type="match status" value="1"/>
</dbReference>
<feature type="chain" id="PRO_5042981511" description="S-protein homolog" evidence="1">
    <location>
        <begin position="20"/>
        <end position="109"/>
    </location>
</feature>
<dbReference type="PANTHER" id="PTHR35630">
    <property type="entry name" value="LEGUMINOSIN GROUP486 SECRETED PEPTIDE"/>
    <property type="match status" value="1"/>
</dbReference>
<gene>
    <name evidence="2" type="ORF">RJT34_04296</name>
</gene>
<protein>
    <recommendedName>
        <fullName evidence="4">S-protein homolog</fullName>
    </recommendedName>
</protein>
<organism evidence="2 3">
    <name type="scientific">Clitoria ternatea</name>
    <name type="common">Butterfly pea</name>
    <dbReference type="NCBI Taxonomy" id="43366"/>
    <lineage>
        <taxon>Eukaryota</taxon>
        <taxon>Viridiplantae</taxon>
        <taxon>Streptophyta</taxon>
        <taxon>Embryophyta</taxon>
        <taxon>Tracheophyta</taxon>
        <taxon>Spermatophyta</taxon>
        <taxon>Magnoliopsida</taxon>
        <taxon>eudicotyledons</taxon>
        <taxon>Gunneridae</taxon>
        <taxon>Pentapetalae</taxon>
        <taxon>rosids</taxon>
        <taxon>fabids</taxon>
        <taxon>Fabales</taxon>
        <taxon>Fabaceae</taxon>
        <taxon>Papilionoideae</taxon>
        <taxon>50 kb inversion clade</taxon>
        <taxon>NPAAA clade</taxon>
        <taxon>indigoferoid/millettioid clade</taxon>
        <taxon>Phaseoleae</taxon>
        <taxon>Clitoria</taxon>
    </lineage>
</organism>
<keyword evidence="3" id="KW-1185">Reference proteome</keyword>
<comment type="caution">
    <text evidence="2">The sequence shown here is derived from an EMBL/GenBank/DDBJ whole genome shotgun (WGS) entry which is preliminary data.</text>
</comment>
<proteinExistence type="predicted"/>
<evidence type="ECO:0000313" key="2">
    <source>
        <dbReference type="EMBL" id="KAK7319573.1"/>
    </source>
</evidence>
<reference evidence="2 3" key="1">
    <citation type="submission" date="2024-01" db="EMBL/GenBank/DDBJ databases">
        <title>The genomes of 5 underutilized Papilionoideae crops provide insights into root nodulation and disease resistance.</title>
        <authorList>
            <person name="Yuan L."/>
        </authorList>
    </citation>
    <scope>NUCLEOTIDE SEQUENCE [LARGE SCALE GENOMIC DNA]</scope>
    <source>
        <strain evidence="2">LY-2023</strain>
        <tissue evidence="2">Leaf</tissue>
    </source>
</reference>
<name>A0AAN9KNU5_CLITE</name>
<keyword evidence="1" id="KW-0732">Signal</keyword>
<sequence>MGRRSWYVACMLALACALSEESVLPDITISLRVMIDDISAFPLHFFCTSGTFDLLESVPTNQWSAYFAAWDADYDKGHIAAYWIVRPDGLFHSWDTKFWTKRADWQNNI</sequence>
<dbReference type="Proteomes" id="UP001359559">
    <property type="component" value="Unassembled WGS sequence"/>
</dbReference>
<evidence type="ECO:0008006" key="4">
    <source>
        <dbReference type="Google" id="ProtNLM"/>
    </source>
</evidence>
<evidence type="ECO:0000313" key="3">
    <source>
        <dbReference type="Proteomes" id="UP001359559"/>
    </source>
</evidence>
<accession>A0AAN9KNU5</accession>